<evidence type="ECO:0000256" key="1">
    <source>
        <dbReference type="ARBA" id="ARBA00004429"/>
    </source>
</evidence>
<comment type="subcellular location">
    <subcellularLocation>
        <location evidence="1">Cell inner membrane</location>
        <topology evidence="1">Multi-pass membrane protein</topology>
    </subcellularLocation>
</comment>
<dbReference type="Proteomes" id="UP000054785">
    <property type="component" value="Unassembled WGS sequence"/>
</dbReference>
<dbReference type="PRINTS" id="PR00166">
    <property type="entry name" value="AROAAPRMEASE"/>
</dbReference>
<protein>
    <submittedName>
        <fullName evidence="9">Tyrosine-specific transport protein</fullName>
    </submittedName>
</protein>
<dbReference type="AlphaFoldDB" id="A0A0W0TLL5"/>
<sequence length="391" mass="41902">MRSRFIGGILLVVGTSIGGGMLALPLACATAGFWPSTLLLLACWALMTLGALYILEANLYLPRGAHMVSMAAATLGRPGLLLTWVSYLILLYTLLCAYISGGSDVFGALFERMGLESAPWQRTSAFTLAFGAVVWGGIRRVDWFNRVLMFAKLGICALLIVMIAPHVDTGALAGGSLFAGLGALMVLLTSFGFAIIVPNLRDYFEDDITALRRVILIGSLIPLFCYLAWNTVIMGSITPNALIPLMQSERATSTLAALLAARVESPLIIAAFNVFTSICMLTAFLGVSLCLFSFLGDGLRMEGRGKEGRILFLLTFLPPLLIVLGFPGVWIHALSFAGALCVILLLLLPALMCLQGRRRYQSAYTVPGKSVVLWLVIVSGVGLLGFALLTL</sequence>
<keyword evidence="4" id="KW-0997">Cell inner membrane</keyword>
<dbReference type="Gene3D" id="1.20.1740.10">
    <property type="entry name" value="Amino acid/polyamine transporter I"/>
    <property type="match status" value="1"/>
</dbReference>
<dbReference type="Pfam" id="PF03222">
    <property type="entry name" value="Trp_Tyr_perm"/>
    <property type="match status" value="1"/>
</dbReference>
<dbReference type="GO" id="GO:0005886">
    <property type="term" value="C:plasma membrane"/>
    <property type="evidence" value="ECO:0007669"/>
    <property type="project" value="UniProtKB-SubCell"/>
</dbReference>
<keyword evidence="3" id="KW-1003">Cell membrane</keyword>
<evidence type="ECO:0000256" key="4">
    <source>
        <dbReference type="ARBA" id="ARBA00022519"/>
    </source>
</evidence>
<evidence type="ECO:0000313" key="10">
    <source>
        <dbReference type="Proteomes" id="UP000054785"/>
    </source>
</evidence>
<dbReference type="PATRIC" id="fig|45065.4.peg.2369"/>
<dbReference type="OrthoDB" id="18749at2"/>
<keyword evidence="2" id="KW-0813">Transport</keyword>
<comment type="caution">
    <text evidence="9">The sequence shown here is derived from an EMBL/GenBank/DDBJ whole genome shotgun (WGS) entry which is preliminary data.</text>
</comment>
<keyword evidence="10" id="KW-1185">Reference proteome</keyword>
<dbReference type="STRING" id="45065.Lgee_2179"/>
<keyword evidence="8" id="KW-0472">Membrane</keyword>
<dbReference type="RefSeq" id="WP_028387286.1">
    <property type="nucleotide sequence ID" value="NZ_CAAAHN010000005.1"/>
</dbReference>
<gene>
    <name evidence="9" type="ORF">Lgee_2179</name>
</gene>
<keyword evidence="7" id="KW-1133">Transmembrane helix</keyword>
<evidence type="ECO:0000256" key="5">
    <source>
        <dbReference type="ARBA" id="ARBA00022692"/>
    </source>
</evidence>
<dbReference type="PANTHER" id="PTHR46997:SF2">
    <property type="entry name" value="TYROSINE-SPECIFIC TRANSPORT SYSTEM"/>
    <property type="match status" value="1"/>
</dbReference>
<proteinExistence type="predicted"/>
<accession>A0A0W0TLL5</accession>
<evidence type="ECO:0000313" key="9">
    <source>
        <dbReference type="EMBL" id="KTC96496.1"/>
    </source>
</evidence>
<evidence type="ECO:0000256" key="2">
    <source>
        <dbReference type="ARBA" id="ARBA00022448"/>
    </source>
</evidence>
<evidence type="ECO:0000256" key="8">
    <source>
        <dbReference type="ARBA" id="ARBA00023136"/>
    </source>
</evidence>
<keyword evidence="6" id="KW-0029">Amino-acid transport</keyword>
<name>A0A0W0TLL5_9GAMM</name>
<dbReference type="InterPro" id="IPR013059">
    <property type="entry name" value="Trp_tyr_transpt"/>
</dbReference>
<keyword evidence="5" id="KW-0812">Transmembrane</keyword>
<dbReference type="InterPro" id="IPR018227">
    <property type="entry name" value="Amino_acid_transport_2"/>
</dbReference>
<dbReference type="GO" id="GO:0003333">
    <property type="term" value="P:amino acid transmembrane transport"/>
    <property type="evidence" value="ECO:0007669"/>
    <property type="project" value="InterPro"/>
</dbReference>
<reference evidence="9 10" key="1">
    <citation type="submission" date="2015-11" db="EMBL/GenBank/DDBJ databases">
        <title>Genomic analysis of 38 Legionella species identifies large and diverse effector repertoires.</title>
        <authorList>
            <person name="Burstein D."/>
            <person name="Amaro F."/>
            <person name="Zusman T."/>
            <person name="Lifshitz Z."/>
            <person name="Cohen O."/>
            <person name="Gilbert J.A."/>
            <person name="Pupko T."/>
            <person name="Shuman H.A."/>
            <person name="Segal G."/>
        </authorList>
    </citation>
    <scope>NUCLEOTIDE SEQUENCE [LARGE SCALE GENOMIC DNA]</scope>
    <source>
        <strain evidence="9 10">ATCC 49504</strain>
    </source>
</reference>
<dbReference type="PANTHER" id="PTHR46997">
    <property type="entry name" value="LOW AFFINITY TRYPTOPHAN PERMEASE-RELATED"/>
    <property type="match status" value="1"/>
</dbReference>
<evidence type="ECO:0000256" key="3">
    <source>
        <dbReference type="ARBA" id="ARBA00022475"/>
    </source>
</evidence>
<evidence type="ECO:0000256" key="6">
    <source>
        <dbReference type="ARBA" id="ARBA00022970"/>
    </source>
</evidence>
<dbReference type="EMBL" id="LNYC01000074">
    <property type="protein sequence ID" value="KTC96496.1"/>
    <property type="molecule type" value="Genomic_DNA"/>
</dbReference>
<evidence type="ECO:0000256" key="7">
    <source>
        <dbReference type="ARBA" id="ARBA00022989"/>
    </source>
</evidence>
<organism evidence="9 10">
    <name type="scientific">Legionella geestiana</name>
    <dbReference type="NCBI Taxonomy" id="45065"/>
    <lineage>
        <taxon>Bacteria</taxon>
        <taxon>Pseudomonadati</taxon>
        <taxon>Pseudomonadota</taxon>
        <taxon>Gammaproteobacteria</taxon>
        <taxon>Legionellales</taxon>
        <taxon>Legionellaceae</taxon>
        <taxon>Legionella</taxon>
    </lineage>
</organism>
<dbReference type="GO" id="GO:0015173">
    <property type="term" value="F:aromatic amino acid transmembrane transporter activity"/>
    <property type="evidence" value="ECO:0007669"/>
    <property type="project" value="InterPro"/>
</dbReference>